<name>A0A1I0S555_9BACT</name>
<feature type="signal peptide" evidence="1">
    <location>
        <begin position="1"/>
        <end position="21"/>
    </location>
</feature>
<dbReference type="Proteomes" id="UP000199310">
    <property type="component" value="Unassembled WGS sequence"/>
</dbReference>
<proteinExistence type="predicted"/>
<dbReference type="PROSITE" id="PS51257">
    <property type="entry name" value="PROKAR_LIPOPROTEIN"/>
    <property type="match status" value="1"/>
</dbReference>
<dbReference type="EMBL" id="FOJG01000002">
    <property type="protein sequence ID" value="SEW49750.1"/>
    <property type="molecule type" value="Genomic_DNA"/>
</dbReference>
<organism evidence="2 3">
    <name type="scientific">Chitinophaga arvensicola</name>
    <dbReference type="NCBI Taxonomy" id="29529"/>
    <lineage>
        <taxon>Bacteria</taxon>
        <taxon>Pseudomonadati</taxon>
        <taxon>Bacteroidota</taxon>
        <taxon>Chitinophagia</taxon>
        <taxon>Chitinophagales</taxon>
        <taxon>Chitinophagaceae</taxon>
        <taxon>Chitinophaga</taxon>
    </lineage>
</organism>
<dbReference type="STRING" id="29529.SAMN04488122_3558"/>
<dbReference type="InterPro" id="IPR036378">
    <property type="entry name" value="FAS1_dom_sf"/>
</dbReference>
<evidence type="ECO:0000313" key="2">
    <source>
        <dbReference type="EMBL" id="SEW49750.1"/>
    </source>
</evidence>
<protein>
    <recommendedName>
        <fullName evidence="4">Fasciclin domain-containing protein</fullName>
    </recommendedName>
</protein>
<evidence type="ECO:0000256" key="1">
    <source>
        <dbReference type="SAM" id="SignalP"/>
    </source>
</evidence>
<dbReference type="RefSeq" id="WP_245752567.1">
    <property type="nucleotide sequence ID" value="NZ_FOJG01000002.1"/>
</dbReference>
<reference evidence="3" key="1">
    <citation type="submission" date="2016-10" db="EMBL/GenBank/DDBJ databases">
        <authorList>
            <person name="Varghese N."/>
            <person name="Submissions S."/>
        </authorList>
    </citation>
    <scope>NUCLEOTIDE SEQUENCE [LARGE SCALE GENOMIC DNA]</scope>
    <source>
        <strain evidence="3">DSM 3695</strain>
    </source>
</reference>
<sequence length="229" mass="26054">MKNTLYLFFMALLAVALFSCKKDYTIGGSVHDPHVNMTTYDYLKTNPLFDTVVLLIDKTGLKEEVNATGTFFSITDYDIDNYIIQRQEQERTIRVDPNYKFTFDSLDFRLMKDSLRAYLFKDLITLDKATKTGKLYKSNDGELRLVQGIPNTAYTDGSVFTQYPVYLYLTKLVAKPGHPVPTTDADLAGTIPEQYLQAVCQTTGILTTNGILHVLNNNHTFTYFADKFN</sequence>
<keyword evidence="3" id="KW-1185">Reference proteome</keyword>
<feature type="chain" id="PRO_5011680929" description="Fasciclin domain-containing protein" evidence="1">
    <location>
        <begin position="22"/>
        <end position="229"/>
    </location>
</feature>
<keyword evidence="1" id="KW-0732">Signal</keyword>
<dbReference type="Gene3D" id="2.30.180.10">
    <property type="entry name" value="FAS1 domain"/>
    <property type="match status" value="1"/>
</dbReference>
<evidence type="ECO:0008006" key="4">
    <source>
        <dbReference type="Google" id="ProtNLM"/>
    </source>
</evidence>
<dbReference type="AlphaFoldDB" id="A0A1I0S555"/>
<evidence type="ECO:0000313" key="3">
    <source>
        <dbReference type="Proteomes" id="UP000199310"/>
    </source>
</evidence>
<gene>
    <name evidence="2" type="ORF">SAMN04488122_3558</name>
</gene>
<accession>A0A1I0S555</accession>